<protein>
    <submittedName>
        <fullName evidence="2">Uncharacterized protein</fullName>
    </submittedName>
</protein>
<feature type="region of interest" description="Disordered" evidence="1">
    <location>
        <begin position="50"/>
        <end position="69"/>
    </location>
</feature>
<name>A0ABV7NFH0_9SPHN</name>
<comment type="caution">
    <text evidence="2">The sequence shown here is derived from an EMBL/GenBank/DDBJ whole genome shotgun (WGS) entry which is preliminary data.</text>
</comment>
<organism evidence="2 3">
    <name type="scientific">Sphingobium rhizovicinum</name>
    <dbReference type="NCBI Taxonomy" id="432308"/>
    <lineage>
        <taxon>Bacteria</taxon>
        <taxon>Pseudomonadati</taxon>
        <taxon>Pseudomonadota</taxon>
        <taxon>Alphaproteobacteria</taxon>
        <taxon>Sphingomonadales</taxon>
        <taxon>Sphingomonadaceae</taxon>
        <taxon>Sphingobium</taxon>
    </lineage>
</organism>
<keyword evidence="3" id="KW-1185">Reference proteome</keyword>
<accession>A0ABV7NFH0</accession>
<gene>
    <name evidence="2" type="ORF">ACFOKF_08330</name>
</gene>
<dbReference type="RefSeq" id="WP_380794896.1">
    <property type="nucleotide sequence ID" value="NZ_JBHRVU010000004.1"/>
</dbReference>
<sequence>MEITLADLLTGVRERKALLGIVETAERTEAMQNNGRRRSPEKRAMLARIDERSRAAGVEPMGRTDGQVN</sequence>
<evidence type="ECO:0000313" key="3">
    <source>
        <dbReference type="Proteomes" id="UP001595681"/>
    </source>
</evidence>
<reference evidence="3" key="1">
    <citation type="journal article" date="2019" name="Int. J. Syst. Evol. Microbiol.">
        <title>The Global Catalogue of Microorganisms (GCM) 10K type strain sequencing project: providing services to taxonomists for standard genome sequencing and annotation.</title>
        <authorList>
            <consortium name="The Broad Institute Genomics Platform"/>
            <consortium name="The Broad Institute Genome Sequencing Center for Infectious Disease"/>
            <person name="Wu L."/>
            <person name="Ma J."/>
        </authorList>
    </citation>
    <scope>NUCLEOTIDE SEQUENCE [LARGE SCALE GENOMIC DNA]</scope>
    <source>
        <strain evidence="3">CCM 7491</strain>
    </source>
</reference>
<evidence type="ECO:0000256" key="1">
    <source>
        <dbReference type="SAM" id="MobiDB-lite"/>
    </source>
</evidence>
<dbReference type="Proteomes" id="UP001595681">
    <property type="component" value="Unassembled WGS sequence"/>
</dbReference>
<dbReference type="EMBL" id="JBHRVU010000004">
    <property type="protein sequence ID" value="MFC3441204.1"/>
    <property type="molecule type" value="Genomic_DNA"/>
</dbReference>
<proteinExistence type="predicted"/>
<evidence type="ECO:0000313" key="2">
    <source>
        <dbReference type="EMBL" id="MFC3441204.1"/>
    </source>
</evidence>